<gene>
    <name evidence="2" type="ORF">CDAR_74131</name>
</gene>
<accession>A0AAV4QBG1</accession>
<feature type="compositionally biased region" description="Basic and acidic residues" evidence="1">
    <location>
        <begin position="7"/>
        <end position="16"/>
    </location>
</feature>
<dbReference type="AlphaFoldDB" id="A0AAV4QBG1"/>
<proteinExistence type="predicted"/>
<organism evidence="2 3">
    <name type="scientific">Caerostris darwini</name>
    <dbReference type="NCBI Taxonomy" id="1538125"/>
    <lineage>
        <taxon>Eukaryota</taxon>
        <taxon>Metazoa</taxon>
        <taxon>Ecdysozoa</taxon>
        <taxon>Arthropoda</taxon>
        <taxon>Chelicerata</taxon>
        <taxon>Arachnida</taxon>
        <taxon>Araneae</taxon>
        <taxon>Araneomorphae</taxon>
        <taxon>Entelegynae</taxon>
        <taxon>Araneoidea</taxon>
        <taxon>Araneidae</taxon>
        <taxon>Caerostris</taxon>
    </lineage>
</organism>
<evidence type="ECO:0000313" key="2">
    <source>
        <dbReference type="EMBL" id="GIY05652.1"/>
    </source>
</evidence>
<keyword evidence="3" id="KW-1185">Reference proteome</keyword>
<protein>
    <submittedName>
        <fullName evidence="2">Uncharacterized protein</fullName>
    </submittedName>
</protein>
<evidence type="ECO:0000256" key="1">
    <source>
        <dbReference type="SAM" id="MobiDB-lite"/>
    </source>
</evidence>
<feature type="region of interest" description="Disordered" evidence="1">
    <location>
        <begin position="1"/>
        <end position="23"/>
    </location>
</feature>
<comment type="caution">
    <text evidence="2">The sequence shown here is derived from an EMBL/GenBank/DDBJ whole genome shotgun (WGS) entry which is preliminary data.</text>
</comment>
<dbReference type="Proteomes" id="UP001054837">
    <property type="component" value="Unassembled WGS sequence"/>
</dbReference>
<sequence>MSFGWEEINKKPEKAEQNGVPSAIFDLGPNHSLSAGRNGNDEAFAAKWFSKKIFGCECHGENIKFFFSPFENFALSGEMPCLELHPDLPSLYLQISDLNILVNV</sequence>
<dbReference type="EMBL" id="BPLQ01004112">
    <property type="protein sequence ID" value="GIY05652.1"/>
    <property type="molecule type" value="Genomic_DNA"/>
</dbReference>
<reference evidence="2 3" key="1">
    <citation type="submission" date="2021-06" db="EMBL/GenBank/DDBJ databases">
        <title>Caerostris darwini draft genome.</title>
        <authorList>
            <person name="Kono N."/>
            <person name="Arakawa K."/>
        </authorList>
    </citation>
    <scope>NUCLEOTIDE SEQUENCE [LARGE SCALE GENOMIC DNA]</scope>
</reference>
<name>A0AAV4QBG1_9ARAC</name>
<evidence type="ECO:0000313" key="3">
    <source>
        <dbReference type="Proteomes" id="UP001054837"/>
    </source>
</evidence>